<evidence type="ECO:0000256" key="1">
    <source>
        <dbReference type="SAM" id="Coils"/>
    </source>
</evidence>
<feature type="region of interest" description="Disordered" evidence="2">
    <location>
        <begin position="694"/>
        <end position="713"/>
    </location>
</feature>
<keyword evidence="3" id="KW-0472">Membrane</keyword>
<sequence length="857" mass="95168">MLRPVNDDSGRQLALMNGSEMLDGRGQEDIKQTEAAERVNGLERVLSVQEQQFDAEEAAATMERRDDEQAKQLNGFNTASAAETDDAMEETVGFEAVENHMDLPSEQFLESLATNHAAMRNVREALVVQEVRALQKVKRSEKRRVEIAEATHSIVADTRAVVLESVVGAKLAAMDYIEKRKKRLSDDFLASIEQELEEYVWTTRQLEEEGNPSILARVVAESQAQIDAALSLKRELTQNGKSGDGDSTHTLVQEEGIASKDVALDDVRTTDDQIPMIAEHTEDQPTVVPDLREKADAAHPEANQNHAAATEVLVGLEEMITHIEHTLADVTELSIVESSKQGQMNKQEENETAHEPVLAERKEDVKQPRELDTLPVENEQQPEEEQVEKLLPTGASSGPEVVDIKYAEEFSIQTDGLNLMRTKQEETGSHNDDDKEKRDAPIGEDLQLQDLQNAEASYTEEVLVVDKMMVFDDPSIQVTEIANVLNDVKIEVESIDQAIESAFKSDGSQRWKATDHPSETKTRAVPLPEAEALENGIQEAVKALAEANEMAQLLEDETEEARAEEELRVIAEEEGITLHQEQESGDVSYEEPALEPWNIETIEETVRTPLPVDVGHEDGESEVIPGSPTVDSSSTAFVQAGMVSVVFLMLAGFAAYFFARRRKRGLFARAPHRRKRWQRFTDTIDSETEEVVLLSDAGSDEEEKESVVPQKRDLEVIELMSNSDVDGMAEASSGGEDADEEEETSDEYEYEVEKVEAVKEEIGEDEENGVETASTRSQTSVNEHIQPTSNSKDHIDTSNSDASPIDDSDSDAAYPADHTSNTASASLNMQSDVMADESTDIAQRTRLRLRKKSQEWK</sequence>
<feature type="region of interest" description="Disordered" evidence="2">
    <location>
        <begin position="339"/>
        <end position="396"/>
    </location>
</feature>
<dbReference type="AlphaFoldDB" id="A0A421FU05"/>
<gene>
    <name evidence="4" type="ORF">BBJ29_002260</name>
</gene>
<feature type="compositionally biased region" description="Polar residues" evidence="2">
    <location>
        <begin position="772"/>
        <end position="790"/>
    </location>
</feature>
<keyword evidence="3" id="KW-1133">Transmembrane helix</keyword>
<protein>
    <submittedName>
        <fullName evidence="4">Uncharacterized protein</fullName>
    </submittedName>
</protein>
<evidence type="ECO:0000313" key="4">
    <source>
        <dbReference type="EMBL" id="RLN51507.1"/>
    </source>
</evidence>
<keyword evidence="1" id="KW-0175">Coiled coil</keyword>
<accession>A0A421FU05</accession>
<reference evidence="4 5" key="1">
    <citation type="submission" date="2018-07" db="EMBL/GenBank/DDBJ databases">
        <title>Genome sequencing of oomycete isolates from Chile give support for New Zealand origin for Phytophthora kernoviae and make available the first Nothophytophthora sp. genome.</title>
        <authorList>
            <person name="Studholme D.J."/>
            <person name="Sanfuentes E."/>
            <person name="Panda P."/>
            <person name="Hill R."/>
            <person name="Sambles C."/>
            <person name="Grant M."/>
            <person name="Williams N.M."/>
            <person name="Mcdougal R.L."/>
        </authorList>
    </citation>
    <scope>NUCLEOTIDE SEQUENCE [LARGE SCALE GENOMIC DNA]</scope>
    <source>
        <strain evidence="4">Chile7</strain>
    </source>
</reference>
<feature type="transmembrane region" description="Helical" evidence="3">
    <location>
        <begin position="636"/>
        <end position="659"/>
    </location>
</feature>
<feature type="region of interest" description="Disordered" evidence="2">
    <location>
        <begin position="1"/>
        <end position="30"/>
    </location>
</feature>
<dbReference type="EMBL" id="MBAD02001849">
    <property type="protein sequence ID" value="RLN51507.1"/>
    <property type="molecule type" value="Genomic_DNA"/>
</dbReference>
<feature type="region of interest" description="Disordered" evidence="2">
    <location>
        <begin position="237"/>
        <end position="257"/>
    </location>
</feature>
<feature type="compositionally biased region" description="Basic and acidic residues" evidence="2">
    <location>
        <begin position="1"/>
        <end position="10"/>
    </location>
</feature>
<feature type="compositionally biased region" description="Basic and acidic residues" evidence="2">
    <location>
        <begin position="346"/>
        <end position="372"/>
    </location>
</feature>
<proteinExistence type="predicted"/>
<name>A0A421FU05_9STRA</name>
<comment type="caution">
    <text evidence="4">The sequence shown here is derived from an EMBL/GenBank/DDBJ whole genome shotgun (WGS) entry which is preliminary data.</text>
</comment>
<keyword evidence="3" id="KW-0812">Transmembrane</keyword>
<evidence type="ECO:0000256" key="3">
    <source>
        <dbReference type="SAM" id="Phobius"/>
    </source>
</evidence>
<feature type="compositionally biased region" description="Acidic residues" evidence="2">
    <location>
        <begin position="736"/>
        <end position="750"/>
    </location>
</feature>
<feature type="region of interest" description="Disordered" evidence="2">
    <location>
        <begin position="721"/>
        <end position="857"/>
    </location>
</feature>
<feature type="compositionally biased region" description="Basic and acidic residues" evidence="2">
    <location>
        <begin position="751"/>
        <end position="761"/>
    </location>
</feature>
<evidence type="ECO:0000256" key="2">
    <source>
        <dbReference type="SAM" id="MobiDB-lite"/>
    </source>
</evidence>
<feature type="compositionally biased region" description="Polar residues" evidence="2">
    <location>
        <begin position="818"/>
        <end position="831"/>
    </location>
</feature>
<feature type="coiled-coil region" evidence="1">
    <location>
        <begin position="530"/>
        <end position="574"/>
    </location>
</feature>
<organism evidence="4 5">
    <name type="scientific">Phytophthora kernoviae</name>
    <dbReference type="NCBI Taxonomy" id="325452"/>
    <lineage>
        <taxon>Eukaryota</taxon>
        <taxon>Sar</taxon>
        <taxon>Stramenopiles</taxon>
        <taxon>Oomycota</taxon>
        <taxon>Peronosporomycetes</taxon>
        <taxon>Peronosporales</taxon>
        <taxon>Peronosporaceae</taxon>
        <taxon>Phytophthora</taxon>
    </lineage>
</organism>
<dbReference type="Proteomes" id="UP000284657">
    <property type="component" value="Unassembled WGS sequence"/>
</dbReference>
<evidence type="ECO:0000313" key="5">
    <source>
        <dbReference type="Proteomes" id="UP000284657"/>
    </source>
</evidence>